<name>A0A3B0X9C5_9ZZZZ</name>
<protein>
    <recommendedName>
        <fullName evidence="2">DUF2062 domain-containing protein</fullName>
    </recommendedName>
</protein>
<keyword evidence="1" id="KW-1133">Transmembrane helix</keyword>
<evidence type="ECO:0000313" key="3">
    <source>
        <dbReference type="EMBL" id="VAW64361.1"/>
    </source>
</evidence>
<feature type="domain" description="DUF2062" evidence="2">
    <location>
        <begin position="22"/>
        <end position="160"/>
    </location>
</feature>
<dbReference type="EMBL" id="UOFH01000284">
    <property type="protein sequence ID" value="VAW64361.1"/>
    <property type="molecule type" value="Genomic_DNA"/>
</dbReference>
<evidence type="ECO:0000259" key="2">
    <source>
        <dbReference type="Pfam" id="PF09835"/>
    </source>
</evidence>
<dbReference type="Pfam" id="PF09835">
    <property type="entry name" value="DUF2062"/>
    <property type="match status" value="1"/>
</dbReference>
<accession>A0A3B0X9C5</accession>
<sequence length="176" mass="20490">MPKKFLRKCLPDPHKITQSKSLRIFGRFLHEPNLWHMNRKSVSMAFMVGFFFMWVPLPSQMILAAGAAILLRCNLPISVALVWITNPFTMPPMFYTAYVLGNWMLGQPPNHIEFEASFKWIEQQMSVIWQPFLLGCFTLGVASSLSGYAGIRIIWRLHILKYIKNKKQRCENNQQD</sequence>
<feature type="transmembrane region" description="Helical" evidence="1">
    <location>
        <begin position="132"/>
        <end position="155"/>
    </location>
</feature>
<gene>
    <name evidence="3" type="ORF">MNBD_GAMMA08-2838</name>
</gene>
<dbReference type="PANTHER" id="PTHR40547">
    <property type="entry name" value="SLL0298 PROTEIN"/>
    <property type="match status" value="1"/>
</dbReference>
<keyword evidence="1" id="KW-0472">Membrane</keyword>
<dbReference type="AlphaFoldDB" id="A0A3B0X9C5"/>
<keyword evidence="1" id="KW-0812">Transmembrane</keyword>
<proteinExistence type="predicted"/>
<reference evidence="3" key="1">
    <citation type="submission" date="2018-06" db="EMBL/GenBank/DDBJ databases">
        <authorList>
            <person name="Zhirakovskaya E."/>
        </authorList>
    </citation>
    <scope>NUCLEOTIDE SEQUENCE</scope>
</reference>
<dbReference type="PANTHER" id="PTHR40547:SF1">
    <property type="entry name" value="SLL0298 PROTEIN"/>
    <property type="match status" value="1"/>
</dbReference>
<dbReference type="InterPro" id="IPR018639">
    <property type="entry name" value="DUF2062"/>
</dbReference>
<organism evidence="3">
    <name type="scientific">hydrothermal vent metagenome</name>
    <dbReference type="NCBI Taxonomy" id="652676"/>
    <lineage>
        <taxon>unclassified sequences</taxon>
        <taxon>metagenomes</taxon>
        <taxon>ecological metagenomes</taxon>
    </lineage>
</organism>
<evidence type="ECO:0000256" key="1">
    <source>
        <dbReference type="SAM" id="Phobius"/>
    </source>
</evidence>